<reference evidence="1" key="1">
    <citation type="submission" date="2022-01" db="EMBL/GenBank/DDBJ databases">
        <authorList>
            <person name="Jo J.-H."/>
            <person name="Im W.-T."/>
        </authorList>
    </citation>
    <scope>NUCLEOTIDE SEQUENCE</scope>
    <source>
        <strain evidence="1">I2-34</strain>
    </source>
</reference>
<evidence type="ECO:0000313" key="1">
    <source>
        <dbReference type="EMBL" id="MCG2624904.1"/>
    </source>
</evidence>
<organism evidence="1 2">
    <name type="scientific">Arthrobacter hankyongi</name>
    <dbReference type="NCBI Taxonomy" id="2904801"/>
    <lineage>
        <taxon>Bacteria</taxon>
        <taxon>Bacillati</taxon>
        <taxon>Actinomycetota</taxon>
        <taxon>Actinomycetes</taxon>
        <taxon>Micrococcales</taxon>
        <taxon>Micrococcaceae</taxon>
        <taxon>Arthrobacter</taxon>
    </lineage>
</organism>
<keyword evidence="2" id="KW-1185">Reference proteome</keyword>
<gene>
    <name evidence="1" type="ORF">LVY72_23725</name>
</gene>
<dbReference type="Proteomes" id="UP001165368">
    <property type="component" value="Unassembled WGS sequence"/>
</dbReference>
<dbReference type="RefSeq" id="WP_237827369.1">
    <property type="nucleotide sequence ID" value="NZ_JAKLTQ010000035.1"/>
</dbReference>
<protein>
    <submittedName>
        <fullName evidence="1">Uncharacterized protein</fullName>
    </submittedName>
</protein>
<name>A0ABS9LDZ6_9MICC</name>
<accession>A0ABS9LDZ6</accession>
<dbReference type="EMBL" id="JAKLTQ010000035">
    <property type="protein sequence ID" value="MCG2624904.1"/>
    <property type="molecule type" value="Genomic_DNA"/>
</dbReference>
<proteinExistence type="predicted"/>
<sequence length="114" mass="11862">MRGEVKATVFKSAIFEGEGQGIAALFDIFKFCSVESESVEVDSTATTAVFVDTVSDAAALKHGVLEEKIAHVQLQIGQVDAAGGREPPDHVADGIVSTVLGTNASEVQLCAIDV</sequence>
<comment type="caution">
    <text evidence="1">The sequence shown here is derived from an EMBL/GenBank/DDBJ whole genome shotgun (WGS) entry which is preliminary data.</text>
</comment>
<evidence type="ECO:0000313" key="2">
    <source>
        <dbReference type="Proteomes" id="UP001165368"/>
    </source>
</evidence>